<dbReference type="Proteomes" id="UP001057375">
    <property type="component" value="Unassembled WGS sequence"/>
</dbReference>
<feature type="region of interest" description="Disordered" evidence="7">
    <location>
        <begin position="149"/>
        <end position="188"/>
    </location>
</feature>
<comment type="caution">
    <text evidence="8">The sequence shown here is derived from an EMBL/GenBank/DDBJ whole genome shotgun (WGS) entry which is preliminary data.</text>
</comment>
<comment type="subcellular location">
    <subcellularLocation>
        <location evidence="1">Nucleus</location>
    </subcellularLocation>
</comment>
<keyword evidence="5" id="KW-0143">Chaperone</keyword>
<evidence type="ECO:0000256" key="7">
    <source>
        <dbReference type="SAM" id="MobiDB-lite"/>
    </source>
</evidence>
<evidence type="ECO:0000313" key="8">
    <source>
        <dbReference type="EMBL" id="GKT37107.1"/>
    </source>
</evidence>
<dbReference type="EMBL" id="BQXS01011386">
    <property type="protein sequence ID" value="GKT37107.1"/>
    <property type="molecule type" value="Genomic_DNA"/>
</dbReference>
<keyword evidence="4" id="KW-0804">Transcription</keyword>
<accession>A0ABQ5KXD3</accession>
<organism evidence="8 9">
    <name type="scientific">Aduncisulcus paluster</name>
    <dbReference type="NCBI Taxonomy" id="2918883"/>
    <lineage>
        <taxon>Eukaryota</taxon>
        <taxon>Metamonada</taxon>
        <taxon>Carpediemonas-like organisms</taxon>
        <taxon>Aduncisulcus</taxon>
    </lineage>
</organism>
<dbReference type="Pfam" id="PF04729">
    <property type="entry name" value="ASF1_hist_chap"/>
    <property type="match status" value="1"/>
</dbReference>
<comment type="similarity">
    <text evidence="2">Belongs to the ASF1 family.</text>
</comment>
<dbReference type="InterPro" id="IPR036747">
    <property type="entry name" value="ASF1-like_sf"/>
</dbReference>
<evidence type="ECO:0000256" key="2">
    <source>
        <dbReference type="ARBA" id="ARBA00006051"/>
    </source>
</evidence>
<protein>
    <submittedName>
        <fullName evidence="8">Histone chaperone ASF1-like protein</fullName>
    </submittedName>
</protein>
<feature type="compositionally biased region" description="Basic residues" evidence="7">
    <location>
        <begin position="167"/>
        <end position="188"/>
    </location>
</feature>
<sequence>MVVIKDIKVENPVSKLSDNIILNITTASKKTSKNLLCFRAYYVGAASSDKFDQPLGDDQFVAILKGKSKFSLTFPGPSISKIPRSSLLGVTLIMVTCFYLEKIVQVDSDGFTEEIEKEHLIWKAGLITAVSTKSKEMLLKYKSQEDDEEGEDIDLDEEEEEEEGILKKRKKKRRRKKKMNVSKRMLSRRKPMIRMWKNGDIPDLQSRLYKKRNHLMLS</sequence>
<evidence type="ECO:0000256" key="4">
    <source>
        <dbReference type="ARBA" id="ARBA00023163"/>
    </source>
</evidence>
<keyword evidence="6" id="KW-0539">Nucleus</keyword>
<keyword evidence="9" id="KW-1185">Reference proteome</keyword>
<evidence type="ECO:0000256" key="6">
    <source>
        <dbReference type="ARBA" id="ARBA00023242"/>
    </source>
</evidence>
<evidence type="ECO:0000256" key="5">
    <source>
        <dbReference type="ARBA" id="ARBA00023186"/>
    </source>
</evidence>
<dbReference type="Gene3D" id="2.60.40.1490">
    <property type="entry name" value="Histone chaperone ASF1-like"/>
    <property type="match status" value="1"/>
</dbReference>
<feature type="compositionally biased region" description="Acidic residues" evidence="7">
    <location>
        <begin position="149"/>
        <end position="163"/>
    </location>
</feature>
<gene>
    <name evidence="8" type="ORF">ADUPG1_009957</name>
</gene>
<name>A0ABQ5KXD3_9EUKA</name>
<keyword evidence="3" id="KW-0805">Transcription regulation</keyword>
<reference evidence="8" key="1">
    <citation type="submission" date="2022-03" db="EMBL/GenBank/DDBJ databases">
        <title>Draft genome sequence of Aduncisulcus paluster, a free-living microaerophilic Fornicata.</title>
        <authorList>
            <person name="Yuyama I."/>
            <person name="Kume K."/>
            <person name="Tamura T."/>
            <person name="Inagaki Y."/>
            <person name="Hashimoto T."/>
        </authorList>
    </citation>
    <scope>NUCLEOTIDE SEQUENCE</scope>
    <source>
        <strain evidence="8">NY0171</strain>
    </source>
</reference>
<evidence type="ECO:0000313" key="9">
    <source>
        <dbReference type="Proteomes" id="UP001057375"/>
    </source>
</evidence>
<evidence type="ECO:0000256" key="3">
    <source>
        <dbReference type="ARBA" id="ARBA00023015"/>
    </source>
</evidence>
<proteinExistence type="inferred from homology"/>
<dbReference type="SUPFAM" id="SSF101546">
    <property type="entry name" value="ASF1-like"/>
    <property type="match status" value="1"/>
</dbReference>
<dbReference type="InterPro" id="IPR006818">
    <property type="entry name" value="ASF1-like"/>
</dbReference>
<evidence type="ECO:0000256" key="1">
    <source>
        <dbReference type="ARBA" id="ARBA00004123"/>
    </source>
</evidence>